<dbReference type="PANTHER" id="PTHR38781:SF1">
    <property type="entry name" value="ANTITOXIN DINJ-RELATED"/>
    <property type="match status" value="1"/>
</dbReference>
<name>A0ABW4DSF6_9LACO</name>
<accession>A0ABW4DSF6</accession>
<gene>
    <name evidence="3" type="ORF">ACFQ4L_10285</name>
</gene>
<sequence>MDIKEKKSTVSARVSVELKESAARVANSMGMDMSTAITMFLTQMVRKNALPFTPIGSPLDAAIQEIKDGQSKSFTSIESLMADLNSDDEND</sequence>
<keyword evidence="2" id="KW-1277">Toxin-antitoxin system</keyword>
<evidence type="ECO:0000313" key="4">
    <source>
        <dbReference type="Proteomes" id="UP001597244"/>
    </source>
</evidence>
<dbReference type="InterPro" id="IPR013321">
    <property type="entry name" value="Arc_rbn_hlx_hlx"/>
</dbReference>
<comment type="caution">
    <text evidence="3">The sequence shown here is derived from an EMBL/GenBank/DDBJ whole genome shotgun (WGS) entry which is preliminary data.</text>
</comment>
<protein>
    <submittedName>
        <fullName evidence="3">Type II toxin-antitoxin system RelB/DinJ family antitoxin</fullName>
    </submittedName>
</protein>
<reference evidence="4" key="1">
    <citation type="journal article" date="2019" name="Int. J. Syst. Evol. Microbiol.">
        <title>The Global Catalogue of Microorganisms (GCM) 10K type strain sequencing project: providing services to taxonomists for standard genome sequencing and annotation.</title>
        <authorList>
            <consortium name="The Broad Institute Genomics Platform"/>
            <consortium name="The Broad Institute Genome Sequencing Center for Infectious Disease"/>
            <person name="Wu L."/>
            <person name="Ma J."/>
        </authorList>
    </citation>
    <scope>NUCLEOTIDE SEQUENCE [LARGE SCALE GENOMIC DNA]</scope>
    <source>
        <strain evidence="4">CCM 8951</strain>
    </source>
</reference>
<dbReference type="EMBL" id="JBHTOF010000103">
    <property type="protein sequence ID" value="MFD1466448.1"/>
    <property type="molecule type" value="Genomic_DNA"/>
</dbReference>
<dbReference type="PANTHER" id="PTHR38781">
    <property type="entry name" value="ANTITOXIN DINJ-RELATED"/>
    <property type="match status" value="1"/>
</dbReference>
<dbReference type="NCBIfam" id="TIGR02384">
    <property type="entry name" value="RelB_DinJ"/>
    <property type="match status" value="1"/>
</dbReference>
<evidence type="ECO:0000313" key="3">
    <source>
        <dbReference type="EMBL" id="MFD1466448.1"/>
    </source>
</evidence>
<comment type="similarity">
    <text evidence="1">Belongs to the RelB/DinJ antitoxin family.</text>
</comment>
<dbReference type="RefSeq" id="WP_125577413.1">
    <property type="nucleotide sequence ID" value="NZ_JBHTOF010000103.1"/>
</dbReference>
<dbReference type="Pfam" id="PF04221">
    <property type="entry name" value="RelB"/>
    <property type="match status" value="1"/>
</dbReference>
<organism evidence="3 4">
    <name type="scientific">Lapidilactobacillus mulanensis</name>
    <dbReference type="NCBI Taxonomy" id="2485999"/>
    <lineage>
        <taxon>Bacteria</taxon>
        <taxon>Bacillati</taxon>
        <taxon>Bacillota</taxon>
        <taxon>Bacilli</taxon>
        <taxon>Lactobacillales</taxon>
        <taxon>Lactobacillaceae</taxon>
        <taxon>Lapidilactobacillus</taxon>
    </lineage>
</organism>
<dbReference type="Proteomes" id="UP001597244">
    <property type="component" value="Unassembled WGS sequence"/>
</dbReference>
<dbReference type="PIRSF" id="PIRSF003108">
    <property type="entry name" value="DinJ"/>
    <property type="match status" value="1"/>
</dbReference>
<evidence type="ECO:0000256" key="1">
    <source>
        <dbReference type="ARBA" id="ARBA00010562"/>
    </source>
</evidence>
<keyword evidence="4" id="KW-1185">Reference proteome</keyword>
<dbReference type="InterPro" id="IPR007337">
    <property type="entry name" value="RelB/DinJ"/>
</dbReference>
<dbReference type="Gene3D" id="1.10.1220.10">
    <property type="entry name" value="Met repressor-like"/>
    <property type="match status" value="1"/>
</dbReference>
<evidence type="ECO:0000256" key="2">
    <source>
        <dbReference type="ARBA" id="ARBA00022649"/>
    </source>
</evidence>
<proteinExistence type="inferred from homology"/>
<dbReference type="InterPro" id="IPR026262">
    <property type="entry name" value="DinJ"/>
</dbReference>